<accession>A0A438E5M9</accession>
<dbReference type="PROSITE" id="PS51369">
    <property type="entry name" value="TCP"/>
    <property type="match status" value="1"/>
</dbReference>
<organism evidence="8 9">
    <name type="scientific">Vitis vinifera</name>
    <name type="common">Grape</name>
    <dbReference type="NCBI Taxonomy" id="29760"/>
    <lineage>
        <taxon>Eukaryota</taxon>
        <taxon>Viridiplantae</taxon>
        <taxon>Streptophyta</taxon>
        <taxon>Embryophyta</taxon>
        <taxon>Tracheophyta</taxon>
        <taxon>Spermatophyta</taxon>
        <taxon>Magnoliopsida</taxon>
        <taxon>eudicotyledons</taxon>
        <taxon>Gunneridae</taxon>
        <taxon>Pentapetalae</taxon>
        <taxon>rosids</taxon>
        <taxon>Vitales</taxon>
        <taxon>Vitaceae</taxon>
        <taxon>Viteae</taxon>
        <taxon>Vitis</taxon>
    </lineage>
</organism>
<dbReference type="Proteomes" id="UP000288805">
    <property type="component" value="Unassembled WGS sequence"/>
</dbReference>
<evidence type="ECO:0000256" key="6">
    <source>
        <dbReference type="SAM" id="MobiDB-lite"/>
    </source>
</evidence>
<keyword evidence="4" id="KW-0804">Transcription</keyword>
<evidence type="ECO:0000256" key="3">
    <source>
        <dbReference type="ARBA" id="ARBA00023125"/>
    </source>
</evidence>
<protein>
    <submittedName>
        <fullName evidence="8">Transcription factor TCP4</fullName>
    </submittedName>
</protein>
<keyword evidence="3" id="KW-0238">DNA-binding</keyword>
<dbReference type="GO" id="GO:0003677">
    <property type="term" value="F:DNA binding"/>
    <property type="evidence" value="ECO:0007669"/>
    <property type="project" value="UniProtKB-KW"/>
</dbReference>
<dbReference type="InterPro" id="IPR017887">
    <property type="entry name" value="TF_TCP_subgr"/>
</dbReference>
<evidence type="ECO:0000313" key="8">
    <source>
        <dbReference type="EMBL" id="RVW42962.1"/>
    </source>
</evidence>
<feature type="region of interest" description="Disordered" evidence="6">
    <location>
        <begin position="477"/>
        <end position="504"/>
    </location>
</feature>
<feature type="compositionally biased region" description="Low complexity" evidence="6">
    <location>
        <begin position="676"/>
        <end position="687"/>
    </location>
</feature>
<evidence type="ECO:0000259" key="7">
    <source>
        <dbReference type="PROSITE" id="PS51369"/>
    </source>
</evidence>
<dbReference type="GO" id="GO:0005634">
    <property type="term" value="C:nucleus"/>
    <property type="evidence" value="ECO:0007669"/>
    <property type="project" value="UniProtKB-SubCell"/>
</dbReference>
<comment type="subcellular location">
    <subcellularLocation>
        <location evidence="1">Nucleus</location>
    </subcellularLocation>
</comment>
<comment type="caution">
    <text evidence="8">The sequence shown here is derived from an EMBL/GenBank/DDBJ whole genome shotgun (WGS) entry which is preliminary data.</text>
</comment>
<dbReference type="EMBL" id="QGNW01001390">
    <property type="protein sequence ID" value="RVW42962.1"/>
    <property type="molecule type" value="Genomic_DNA"/>
</dbReference>
<dbReference type="InterPro" id="IPR005333">
    <property type="entry name" value="Transcription_factor_TCP"/>
</dbReference>
<reference evidence="8 9" key="1">
    <citation type="journal article" date="2018" name="PLoS Genet.">
        <title>Population sequencing reveals clonal diversity and ancestral inbreeding in the grapevine cultivar Chardonnay.</title>
        <authorList>
            <person name="Roach M.J."/>
            <person name="Johnson D.L."/>
            <person name="Bohlmann J."/>
            <person name="van Vuuren H.J."/>
            <person name="Jones S.J."/>
            <person name="Pretorius I.S."/>
            <person name="Schmidt S.A."/>
            <person name="Borneman A.R."/>
        </authorList>
    </citation>
    <scope>NUCLEOTIDE SEQUENCE [LARGE SCALE GENOMIC DNA]</scope>
    <source>
        <strain evidence="9">cv. Chardonnay</strain>
        <tissue evidence="8">Leaf</tissue>
    </source>
</reference>
<proteinExistence type="predicted"/>
<keyword evidence="2" id="KW-0805">Transcription regulation</keyword>
<dbReference type="PANTHER" id="PTHR31072">
    <property type="entry name" value="TRANSCRIPTION FACTOR TCP4-RELATED"/>
    <property type="match status" value="1"/>
</dbReference>
<sequence>MLCTVIKEGRKSVLDSRRKGIKALAKEMRRRGREAVSDDISTKIFNLLSDQTLPPSPVASSRSPNRGGESVRNLFPIAPTLPIFTVPPPPHTPLLLSPFQKNFLYQNPLFGFGFSSWFWLWLGGQSIKDCAERKRQQKRWVRFGAEPGVLGIWVWRSSIRFQSCGSYKRSRTPPPPPPPPPLRRRGAAAVVGSRARVTKKQQPEACRKKCSPSKAGRRQAQGSESGSSEDQPPPPPSSSEPQFKTCSRAPATGRRRLRHPPPPPPPPSAAAAATATATTFLLHPWPSSPSSISSNPTFAASSSRMGMRSVVGGEIVEVQGGHIVRSTGRKDRHSKVCTAKGPRDRRVRLSAHTAIQFYDVQDRLGYDRPSKAVDWLIKKAKAAIDELAQLPAWHPTAITVTAAAAAATTATTTHHQEDEENPNQVAIDGDDDRVQMHHGNNPDPNPNPNPNQNPSFLPPSLDSDTIADTIKSFFPMGASGESSSSSVQFQSYPPDLLSRTSSQNQDLRLSLQSFQDPMLLHHHHSQSHSHHQQQALFSPLGFDAPSAAWSEHHAAEMGRFQRMVAWNAGAESSGGGGFVFNSPPTPTPAPPPLQPLFCQSQMYSQRGPLQSSNTPSIRAWIDPPIAATIDHHHHHHQTTPIQPSMISGIGFVPGGFSGFRIPARIQGEEEHDGISDKPSSASSDSRH</sequence>
<evidence type="ECO:0000256" key="4">
    <source>
        <dbReference type="ARBA" id="ARBA00023163"/>
    </source>
</evidence>
<feature type="compositionally biased region" description="Low complexity" evidence="6">
    <location>
        <begin position="221"/>
        <end position="230"/>
    </location>
</feature>
<dbReference type="GO" id="GO:0003700">
    <property type="term" value="F:DNA-binding transcription factor activity"/>
    <property type="evidence" value="ECO:0007669"/>
    <property type="project" value="InterPro"/>
</dbReference>
<feature type="compositionally biased region" description="Basic residues" evidence="6">
    <location>
        <begin position="208"/>
        <end position="217"/>
    </location>
</feature>
<evidence type="ECO:0000256" key="1">
    <source>
        <dbReference type="ARBA" id="ARBA00004123"/>
    </source>
</evidence>
<name>A0A438E5M9_VITVI</name>
<feature type="region of interest" description="Disordered" evidence="6">
    <location>
        <begin position="165"/>
        <end position="274"/>
    </location>
</feature>
<feature type="compositionally biased region" description="Pro residues" evidence="6">
    <location>
        <begin position="172"/>
        <end position="181"/>
    </location>
</feature>
<dbReference type="Pfam" id="PF03634">
    <property type="entry name" value="TCP"/>
    <property type="match status" value="1"/>
</dbReference>
<gene>
    <name evidence="8" type="primary">TCP4_2</name>
    <name evidence="8" type="ORF">CK203_076294</name>
</gene>
<evidence type="ECO:0000313" key="9">
    <source>
        <dbReference type="Proteomes" id="UP000288805"/>
    </source>
</evidence>
<evidence type="ECO:0000256" key="2">
    <source>
        <dbReference type="ARBA" id="ARBA00023015"/>
    </source>
</evidence>
<dbReference type="PANTHER" id="PTHR31072:SF273">
    <property type="entry name" value="TRANSCRIPTION FACTOR TCP4"/>
    <property type="match status" value="1"/>
</dbReference>
<feature type="region of interest" description="Disordered" evidence="6">
    <location>
        <begin position="409"/>
        <end position="462"/>
    </location>
</feature>
<keyword evidence="5" id="KW-0539">Nucleus</keyword>
<dbReference type="AlphaFoldDB" id="A0A438E5M9"/>
<feature type="domain" description="TCP" evidence="7">
    <location>
        <begin position="329"/>
        <end position="387"/>
    </location>
</feature>
<feature type="region of interest" description="Disordered" evidence="6">
    <location>
        <begin position="667"/>
        <end position="687"/>
    </location>
</feature>
<evidence type="ECO:0000256" key="5">
    <source>
        <dbReference type="ARBA" id="ARBA00023242"/>
    </source>
</evidence>